<dbReference type="PANTHER" id="PTHR43537">
    <property type="entry name" value="TRANSCRIPTIONAL REGULATOR, GNTR FAMILY"/>
    <property type="match status" value="1"/>
</dbReference>
<evidence type="ECO:0000256" key="3">
    <source>
        <dbReference type="ARBA" id="ARBA00023163"/>
    </source>
</evidence>
<dbReference type="InterPro" id="IPR036388">
    <property type="entry name" value="WH-like_DNA-bd_sf"/>
</dbReference>
<comment type="caution">
    <text evidence="5">The sequence shown here is derived from an EMBL/GenBank/DDBJ whole genome shotgun (WGS) entry which is preliminary data.</text>
</comment>
<dbReference type="SUPFAM" id="SSF48008">
    <property type="entry name" value="GntR ligand-binding domain-like"/>
    <property type="match status" value="1"/>
</dbReference>
<keyword evidence="6" id="KW-1185">Reference proteome</keyword>
<evidence type="ECO:0000256" key="2">
    <source>
        <dbReference type="ARBA" id="ARBA00023125"/>
    </source>
</evidence>
<evidence type="ECO:0000259" key="4">
    <source>
        <dbReference type="PROSITE" id="PS50949"/>
    </source>
</evidence>
<evidence type="ECO:0000313" key="5">
    <source>
        <dbReference type="EMBL" id="MDA5107928.1"/>
    </source>
</evidence>
<dbReference type="CDD" id="cd07377">
    <property type="entry name" value="WHTH_GntR"/>
    <property type="match status" value="1"/>
</dbReference>
<dbReference type="InterPro" id="IPR011711">
    <property type="entry name" value="GntR_C"/>
</dbReference>
<evidence type="ECO:0000313" key="6">
    <source>
        <dbReference type="Proteomes" id="UP001151071"/>
    </source>
</evidence>
<accession>A0A9X3Z2R0</accession>
<organism evidence="5 6">
    <name type="scientific">Brevibacillus thermoruber</name>
    <dbReference type="NCBI Taxonomy" id="33942"/>
    <lineage>
        <taxon>Bacteria</taxon>
        <taxon>Bacillati</taxon>
        <taxon>Bacillota</taxon>
        <taxon>Bacilli</taxon>
        <taxon>Bacillales</taxon>
        <taxon>Paenibacillaceae</taxon>
        <taxon>Brevibacillus</taxon>
    </lineage>
</organism>
<keyword evidence="3" id="KW-0804">Transcription</keyword>
<dbReference type="PROSITE" id="PS50949">
    <property type="entry name" value="HTH_GNTR"/>
    <property type="match status" value="1"/>
</dbReference>
<dbReference type="RefSeq" id="WP_029098805.1">
    <property type="nucleotide sequence ID" value="NZ_JAPYYP010000005.1"/>
</dbReference>
<dbReference type="Gene3D" id="1.10.10.10">
    <property type="entry name" value="Winged helix-like DNA-binding domain superfamily/Winged helix DNA-binding domain"/>
    <property type="match status" value="1"/>
</dbReference>
<dbReference type="AlphaFoldDB" id="A0A9X3Z2R0"/>
<dbReference type="SMART" id="SM00345">
    <property type="entry name" value="HTH_GNTR"/>
    <property type="match status" value="1"/>
</dbReference>
<sequence>MNTLDLSKLALSNKIAEHIAQQIISGELKPGEKLIEHTYAEEYGTSRAPVREAIFLLTLEGLVERIPRKGAVVKGYSETEIYDLLEIRISLETLAMKRMAEYGVDPKRIADMEHILQEMQDEKNIGNYTRLNHAFHMCIIEMSKSDVIKNLYARLEFPLLRIQSVSFANEGNIEKSVAEHAIIVDLLKSGKISEAAEILYKHNHDVIASIQKRLKKSAQSDGIRP</sequence>
<dbReference type="InterPro" id="IPR036390">
    <property type="entry name" value="WH_DNA-bd_sf"/>
</dbReference>
<dbReference type="PANTHER" id="PTHR43537:SF5">
    <property type="entry name" value="UXU OPERON TRANSCRIPTIONAL REGULATOR"/>
    <property type="match status" value="1"/>
</dbReference>
<dbReference type="Pfam" id="PF07729">
    <property type="entry name" value="FCD"/>
    <property type="match status" value="1"/>
</dbReference>
<dbReference type="Proteomes" id="UP001151071">
    <property type="component" value="Unassembled WGS sequence"/>
</dbReference>
<dbReference type="EMBL" id="JAPYYP010000005">
    <property type="protein sequence ID" value="MDA5107928.1"/>
    <property type="molecule type" value="Genomic_DNA"/>
</dbReference>
<keyword evidence="2" id="KW-0238">DNA-binding</keyword>
<protein>
    <submittedName>
        <fullName evidence="5">GntR family transcriptional regulator</fullName>
    </submittedName>
</protein>
<dbReference type="Gene3D" id="1.20.120.530">
    <property type="entry name" value="GntR ligand-binding domain-like"/>
    <property type="match status" value="1"/>
</dbReference>
<dbReference type="InterPro" id="IPR008920">
    <property type="entry name" value="TF_FadR/GntR_C"/>
</dbReference>
<keyword evidence="1" id="KW-0805">Transcription regulation</keyword>
<dbReference type="GO" id="GO:0003677">
    <property type="term" value="F:DNA binding"/>
    <property type="evidence" value="ECO:0007669"/>
    <property type="project" value="UniProtKB-KW"/>
</dbReference>
<dbReference type="SUPFAM" id="SSF46785">
    <property type="entry name" value="Winged helix' DNA-binding domain"/>
    <property type="match status" value="1"/>
</dbReference>
<gene>
    <name evidence="5" type="ORF">O3V59_06135</name>
</gene>
<dbReference type="Pfam" id="PF00392">
    <property type="entry name" value="GntR"/>
    <property type="match status" value="1"/>
</dbReference>
<dbReference type="GO" id="GO:0003700">
    <property type="term" value="F:DNA-binding transcription factor activity"/>
    <property type="evidence" value="ECO:0007669"/>
    <property type="project" value="InterPro"/>
</dbReference>
<reference evidence="5" key="1">
    <citation type="submission" date="2022-12" db="EMBL/GenBank/DDBJ databases">
        <title>Draft genome sequence of the thermophilic strain Brevibacillus thermoruber HT42, isolated from Los Humeros, Puebla, Mexico, with biotechnological potential.</title>
        <authorList>
            <person name="Lara Sanchez J."/>
            <person name="Solis Palacios R."/>
            <person name="Bustos Baena A.S."/>
            <person name="Ruz Baez A.E."/>
            <person name="Espinosa Luna G."/>
            <person name="Oliart Ros R.M."/>
        </authorList>
    </citation>
    <scope>NUCLEOTIDE SEQUENCE</scope>
    <source>
        <strain evidence="5">HT42</strain>
    </source>
</reference>
<dbReference type="InterPro" id="IPR000524">
    <property type="entry name" value="Tscrpt_reg_HTH_GntR"/>
</dbReference>
<evidence type="ECO:0000256" key="1">
    <source>
        <dbReference type="ARBA" id="ARBA00023015"/>
    </source>
</evidence>
<proteinExistence type="predicted"/>
<name>A0A9X3Z2R0_9BACL</name>
<dbReference type="SMART" id="SM00895">
    <property type="entry name" value="FCD"/>
    <property type="match status" value="1"/>
</dbReference>
<feature type="domain" description="HTH gntR-type" evidence="4">
    <location>
        <begin position="9"/>
        <end position="76"/>
    </location>
</feature>